<dbReference type="EMBL" id="SWBQ01000002">
    <property type="protein sequence ID" value="TKC07184.1"/>
    <property type="molecule type" value="Genomic_DNA"/>
</dbReference>
<dbReference type="InterPro" id="IPR050256">
    <property type="entry name" value="Glycosyltransferase_2"/>
</dbReference>
<feature type="transmembrane region" description="Helical" evidence="1">
    <location>
        <begin position="141"/>
        <end position="159"/>
    </location>
</feature>
<dbReference type="AlphaFoldDB" id="A0A4U1CP51"/>
<proteinExistence type="predicted"/>
<dbReference type="Proteomes" id="UP000307244">
    <property type="component" value="Unassembled WGS sequence"/>
</dbReference>
<evidence type="ECO:0000259" key="2">
    <source>
        <dbReference type="Pfam" id="PF00535"/>
    </source>
</evidence>
<gene>
    <name evidence="3" type="ORF">FA047_07965</name>
</gene>
<accession>A0A4U1CP51</accession>
<keyword evidence="1" id="KW-0472">Membrane</keyword>
<keyword evidence="1" id="KW-1133">Transmembrane helix</keyword>
<dbReference type="PANTHER" id="PTHR48090">
    <property type="entry name" value="UNDECAPRENYL-PHOSPHATE 4-DEOXY-4-FORMAMIDO-L-ARABINOSE TRANSFERASE-RELATED"/>
    <property type="match status" value="1"/>
</dbReference>
<dbReference type="SUPFAM" id="SSF53448">
    <property type="entry name" value="Nucleotide-diphospho-sugar transferases"/>
    <property type="match status" value="1"/>
</dbReference>
<evidence type="ECO:0000313" key="3">
    <source>
        <dbReference type="EMBL" id="TKC07184.1"/>
    </source>
</evidence>
<dbReference type="RefSeq" id="WP_136835451.1">
    <property type="nucleotide sequence ID" value="NZ_SWBQ01000002.1"/>
</dbReference>
<dbReference type="Pfam" id="PF00535">
    <property type="entry name" value="Glycos_transf_2"/>
    <property type="match status" value="1"/>
</dbReference>
<dbReference type="GO" id="GO:0016740">
    <property type="term" value="F:transferase activity"/>
    <property type="evidence" value="ECO:0007669"/>
    <property type="project" value="UniProtKB-KW"/>
</dbReference>
<dbReference type="CDD" id="cd04179">
    <property type="entry name" value="DPM_DPG-synthase_like"/>
    <property type="match status" value="1"/>
</dbReference>
<reference evidence="3 4" key="1">
    <citation type="submission" date="2019-04" db="EMBL/GenBank/DDBJ databases">
        <title>Pedobacter sp. RP-3-15 sp. nov., isolated from Arctic soil.</title>
        <authorList>
            <person name="Dahal R.H."/>
            <person name="Kim D.-U."/>
        </authorList>
    </citation>
    <scope>NUCLEOTIDE SEQUENCE [LARGE SCALE GENOMIC DNA]</scope>
    <source>
        <strain evidence="3 4">RP-3-15</strain>
    </source>
</reference>
<name>A0A4U1CP51_9SPHI</name>
<dbReference type="InterPro" id="IPR001173">
    <property type="entry name" value="Glyco_trans_2-like"/>
</dbReference>
<evidence type="ECO:0000313" key="4">
    <source>
        <dbReference type="Proteomes" id="UP000307244"/>
    </source>
</evidence>
<organism evidence="3 4">
    <name type="scientific">Pedobacter frigoris</name>
    <dbReference type="NCBI Taxonomy" id="2571272"/>
    <lineage>
        <taxon>Bacteria</taxon>
        <taxon>Pseudomonadati</taxon>
        <taxon>Bacteroidota</taxon>
        <taxon>Sphingobacteriia</taxon>
        <taxon>Sphingobacteriales</taxon>
        <taxon>Sphingobacteriaceae</taxon>
        <taxon>Pedobacter</taxon>
    </lineage>
</organism>
<protein>
    <submittedName>
        <fullName evidence="3">Glycosyltransferase family 2 protein</fullName>
    </submittedName>
</protein>
<dbReference type="PANTHER" id="PTHR48090:SF7">
    <property type="entry name" value="RFBJ PROTEIN"/>
    <property type="match status" value="1"/>
</dbReference>
<dbReference type="OrthoDB" id="9810303at2"/>
<comment type="caution">
    <text evidence="3">The sequence shown here is derived from an EMBL/GenBank/DDBJ whole genome shotgun (WGS) entry which is preliminary data.</text>
</comment>
<dbReference type="InterPro" id="IPR029044">
    <property type="entry name" value="Nucleotide-diphossugar_trans"/>
</dbReference>
<keyword evidence="1" id="KW-0812">Transmembrane</keyword>
<dbReference type="Gene3D" id="3.90.550.10">
    <property type="entry name" value="Spore Coat Polysaccharide Biosynthesis Protein SpsA, Chain A"/>
    <property type="match status" value="1"/>
</dbReference>
<evidence type="ECO:0000256" key="1">
    <source>
        <dbReference type="SAM" id="Phobius"/>
    </source>
</evidence>
<keyword evidence="4" id="KW-1185">Reference proteome</keyword>
<feature type="domain" description="Glycosyltransferase 2-like" evidence="2">
    <location>
        <begin position="19"/>
        <end position="171"/>
    </location>
</feature>
<keyword evidence="3" id="KW-0808">Transferase</keyword>
<sequence>MKMNPMLSSRENLVKSTLVIIPCFNESTVLKEVICELISKGFDIVVVDDCSNDDSAEILKYFSIHYIKHPINLGQGAALTTGFQYAQSLPHPYVVTFDADGQHNPNDIINLLDTLANNDYDIVFGSRFLNGTHKMPKMRKLVLKFGIIVNYLFTGILLSDAHNGLRAFKRTQLQSLNFSENRMAHATELLFIAKKYTMKYAECPTNTRYTDYSLKKGQRNISSINLFFDIFLFKLFRNAD</sequence>